<evidence type="ECO:0000256" key="3">
    <source>
        <dbReference type="ARBA" id="ARBA00022989"/>
    </source>
</evidence>
<dbReference type="Pfam" id="PF01094">
    <property type="entry name" value="ANF_receptor"/>
    <property type="match status" value="1"/>
</dbReference>
<gene>
    <name evidence="8" type="ORF">BV898_19489</name>
</gene>
<keyword evidence="9" id="KW-1185">Reference proteome</keyword>
<accession>A0A9X6NJC3</accession>
<dbReference type="AlphaFoldDB" id="A0A9X6NJC3"/>
<evidence type="ECO:0000256" key="4">
    <source>
        <dbReference type="ARBA" id="ARBA00023136"/>
    </source>
</evidence>
<dbReference type="Gene3D" id="3.40.50.2300">
    <property type="match status" value="1"/>
</dbReference>
<dbReference type="OrthoDB" id="425344at2759"/>
<protein>
    <submittedName>
        <fullName evidence="8">Metabotropic glutamate receptor 3</fullName>
    </submittedName>
</protein>
<comment type="caution">
    <text evidence="8">The sequence shown here is derived from an EMBL/GenBank/DDBJ whole genome shotgun (WGS) entry which is preliminary data.</text>
</comment>
<dbReference type="PRINTS" id="PR00248">
    <property type="entry name" value="GPCRMGR"/>
</dbReference>
<evidence type="ECO:0000256" key="6">
    <source>
        <dbReference type="ARBA" id="ARBA00023180"/>
    </source>
</evidence>
<evidence type="ECO:0000259" key="7">
    <source>
        <dbReference type="Pfam" id="PF01094"/>
    </source>
</evidence>
<evidence type="ECO:0000256" key="5">
    <source>
        <dbReference type="ARBA" id="ARBA00023170"/>
    </source>
</evidence>
<dbReference type="EMBL" id="MTYJ01000542">
    <property type="protein sequence ID" value="OWA55105.1"/>
    <property type="molecule type" value="Genomic_DNA"/>
</dbReference>
<evidence type="ECO:0000256" key="1">
    <source>
        <dbReference type="ARBA" id="ARBA00004141"/>
    </source>
</evidence>
<dbReference type="SUPFAM" id="SSF53822">
    <property type="entry name" value="Periplasmic binding protein-like I"/>
    <property type="match status" value="1"/>
</dbReference>
<dbReference type="Proteomes" id="UP000192578">
    <property type="component" value="Unassembled WGS sequence"/>
</dbReference>
<name>A0A9X6NJC3_HYPEX</name>
<evidence type="ECO:0000313" key="8">
    <source>
        <dbReference type="EMBL" id="OWA55105.1"/>
    </source>
</evidence>
<proteinExistence type="predicted"/>
<dbReference type="GO" id="GO:0004930">
    <property type="term" value="F:G protein-coupled receptor activity"/>
    <property type="evidence" value="ECO:0007669"/>
    <property type="project" value="InterPro"/>
</dbReference>
<comment type="subcellular location">
    <subcellularLocation>
        <location evidence="1">Membrane</location>
        <topology evidence="1">Multi-pass membrane protein</topology>
    </subcellularLocation>
</comment>
<dbReference type="PANTHER" id="PTHR24060">
    <property type="entry name" value="METABOTROPIC GLUTAMATE RECEPTOR"/>
    <property type="match status" value="1"/>
</dbReference>
<dbReference type="InterPro" id="IPR050726">
    <property type="entry name" value="mGluR"/>
</dbReference>
<keyword evidence="3" id="KW-1133">Transmembrane helix</keyword>
<keyword evidence="6" id="KW-0325">Glycoprotein</keyword>
<keyword evidence="2" id="KW-0812">Transmembrane</keyword>
<dbReference type="InterPro" id="IPR001828">
    <property type="entry name" value="ANF_lig-bd_rcpt"/>
</dbReference>
<sequence>MTEIAQMTIKIFPTRNRQEEAEQLYQPKISAAKDLKNRTVPSDKYQAKAIVDILLRFNWTYVSYVASAGEYGQTGIEIFLREARAKNICIATAKQIPPNPTYEIYEEIIPNLRKAHAKPPSGKSSGGSKSMVLEFWESGFICKVNPTTASARWPNFTKRSTFAADPSHTWRHDSWQYCDEATRILD</sequence>
<keyword evidence="5 8" id="KW-0675">Receptor</keyword>
<dbReference type="InterPro" id="IPR028082">
    <property type="entry name" value="Peripla_BP_I"/>
</dbReference>
<feature type="domain" description="Receptor ligand binding region" evidence="7">
    <location>
        <begin position="38"/>
        <end position="116"/>
    </location>
</feature>
<dbReference type="GO" id="GO:0016020">
    <property type="term" value="C:membrane"/>
    <property type="evidence" value="ECO:0007669"/>
    <property type="project" value="UniProtKB-SubCell"/>
</dbReference>
<evidence type="ECO:0000313" key="9">
    <source>
        <dbReference type="Proteomes" id="UP000192578"/>
    </source>
</evidence>
<organism evidence="8 9">
    <name type="scientific">Hypsibius exemplaris</name>
    <name type="common">Freshwater tardigrade</name>
    <dbReference type="NCBI Taxonomy" id="2072580"/>
    <lineage>
        <taxon>Eukaryota</taxon>
        <taxon>Metazoa</taxon>
        <taxon>Ecdysozoa</taxon>
        <taxon>Tardigrada</taxon>
        <taxon>Eutardigrada</taxon>
        <taxon>Parachela</taxon>
        <taxon>Hypsibioidea</taxon>
        <taxon>Hypsibiidae</taxon>
        <taxon>Hypsibius</taxon>
    </lineage>
</organism>
<reference evidence="9" key="1">
    <citation type="submission" date="2017-01" db="EMBL/GenBank/DDBJ databases">
        <title>Comparative genomics of anhydrobiosis in the tardigrade Hypsibius dujardini.</title>
        <authorList>
            <person name="Yoshida Y."/>
            <person name="Koutsovoulos G."/>
            <person name="Laetsch D."/>
            <person name="Stevens L."/>
            <person name="Kumar S."/>
            <person name="Horikawa D."/>
            <person name="Ishino K."/>
            <person name="Komine S."/>
            <person name="Tomita M."/>
            <person name="Blaxter M."/>
            <person name="Arakawa K."/>
        </authorList>
    </citation>
    <scope>NUCLEOTIDE SEQUENCE [LARGE SCALE GENOMIC DNA]</scope>
    <source>
        <strain evidence="9">Z151</strain>
    </source>
</reference>
<evidence type="ECO:0000256" key="2">
    <source>
        <dbReference type="ARBA" id="ARBA00022692"/>
    </source>
</evidence>
<keyword evidence="4" id="KW-0472">Membrane</keyword>
<dbReference type="InterPro" id="IPR000337">
    <property type="entry name" value="GPCR_3"/>
</dbReference>